<accession>A0A6A6QX22</accession>
<feature type="region of interest" description="Disordered" evidence="1">
    <location>
        <begin position="1"/>
        <end position="112"/>
    </location>
</feature>
<proteinExistence type="predicted"/>
<feature type="compositionally biased region" description="Acidic residues" evidence="1">
    <location>
        <begin position="77"/>
        <end position="96"/>
    </location>
</feature>
<protein>
    <submittedName>
        <fullName evidence="2">Uncharacterized protein</fullName>
    </submittedName>
</protein>
<dbReference type="Proteomes" id="UP000799750">
    <property type="component" value="Unassembled WGS sequence"/>
</dbReference>
<dbReference type="AlphaFoldDB" id="A0A6A6QX22"/>
<feature type="compositionally biased region" description="Basic residues" evidence="1">
    <location>
        <begin position="1"/>
        <end position="11"/>
    </location>
</feature>
<gene>
    <name evidence="2" type="ORF">BU16DRAFT_525850</name>
</gene>
<dbReference type="OrthoDB" id="10670795at2759"/>
<evidence type="ECO:0000313" key="3">
    <source>
        <dbReference type="Proteomes" id="UP000799750"/>
    </source>
</evidence>
<reference evidence="2" key="1">
    <citation type="journal article" date="2020" name="Stud. Mycol.">
        <title>101 Dothideomycetes genomes: a test case for predicting lifestyles and emergence of pathogens.</title>
        <authorList>
            <person name="Haridas S."/>
            <person name="Albert R."/>
            <person name="Binder M."/>
            <person name="Bloem J."/>
            <person name="Labutti K."/>
            <person name="Salamov A."/>
            <person name="Andreopoulos B."/>
            <person name="Baker S."/>
            <person name="Barry K."/>
            <person name="Bills G."/>
            <person name="Bluhm B."/>
            <person name="Cannon C."/>
            <person name="Castanera R."/>
            <person name="Culley D."/>
            <person name="Daum C."/>
            <person name="Ezra D."/>
            <person name="Gonzalez J."/>
            <person name="Henrissat B."/>
            <person name="Kuo A."/>
            <person name="Liang C."/>
            <person name="Lipzen A."/>
            <person name="Lutzoni F."/>
            <person name="Magnuson J."/>
            <person name="Mondo S."/>
            <person name="Nolan M."/>
            <person name="Ohm R."/>
            <person name="Pangilinan J."/>
            <person name="Park H.-J."/>
            <person name="Ramirez L."/>
            <person name="Alfaro M."/>
            <person name="Sun H."/>
            <person name="Tritt A."/>
            <person name="Yoshinaga Y."/>
            <person name="Zwiers L.-H."/>
            <person name="Turgeon B."/>
            <person name="Goodwin S."/>
            <person name="Spatafora J."/>
            <person name="Crous P."/>
            <person name="Grigoriev I."/>
        </authorList>
    </citation>
    <scope>NUCLEOTIDE SEQUENCE</scope>
    <source>
        <strain evidence="2">CBS 269.34</strain>
    </source>
</reference>
<sequence length="213" mass="23230">MPQHALKRRKLNSANRLPVTVPATPRLNRGHPLQQVSLASPEATGPIAQGEGEGSNRLAPSQRAGRPSPFAPAGFNDEVENYVNDDGEAGDEDDDGSTNTLPRPSYLFDPYENDSVGLSSTLPRATAHQANHPNRLLRPSLPNMAHRSPGPQFYRNSNALFNTRASGAPTSRPNYAMGFSRAAALQDLSRMSQAEILLYLELAERERMGFGRQ</sequence>
<dbReference type="EMBL" id="MU004187">
    <property type="protein sequence ID" value="KAF2496702.1"/>
    <property type="molecule type" value="Genomic_DNA"/>
</dbReference>
<keyword evidence="3" id="KW-1185">Reference proteome</keyword>
<name>A0A6A6QX22_9PEZI</name>
<evidence type="ECO:0000313" key="2">
    <source>
        <dbReference type="EMBL" id="KAF2496702.1"/>
    </source>
</evidence>
<evidence type="ECO:0000256" key="1">
    <source>
        <dbReference type="SAM" id="MobiDB-lite"/>
    </source>
</evidence>
<organism evidence="2 3">
    <name type="scientific">Lophium mytilinum</name>
    <dbReference type="NCBI Taxonomy" id="390894"/>
    <lineage>
        <taxon>Eukaryota</taxon>
        <taxon>Fungi</taxon>
        <taxon>Dikarya</taxon>
        <taxon>Ascomycota</taxon>
        <taxon>Pezizomycotina</taxon>
        <taxon>Dothideomycetes</taxon>
        <taxon>Pleosporomycetidae</taxon>
        <taxon>Mytilinidiales</taxon>
        <taxon>Mytilinidiaceae</taxon>
        <taxon>Lophium</taxon>
    </lineage>
</organism>